<dbReference type="InterPro" id="IPR003593">
    <property type="entry name" value="AAA+_ATPase"/>
</dbReference>
<dbReference type="PROSITE" id="PS51866">
    <property type="entry name" value="MOP"/>
    <property type="match status" value="1"/>
</dbReference>
<protein>
    <submittedName>
        <fullName evidence="12">Molybdate transport system ATP-binding protein</fullName>
    </submittedName>
</protein>
<keyword evidence="13" id="KW-1185">Reference proteome</keyword>
<dbReference type="InterPro" id="IPR011868">
    <property type="entry name" value="ModC_ABC_ATP-bd"/>
</dbReference>
<dbReference type="PANTHER" id="PTHR43514:SF10">
    <property type="entry name" value="MOLYBDENUM IMPORT ATP-BINDING PROTEIN MODC 2"/>
    <property type="match status" value="1"/>
</dbReference>
<dbReference type="InterPro" id="IPR008995">
    <property type="entry name" value="Mo/tungstate-bd_C_term_dom"/>
</dbReference>
<evidence type="ECO:0000256" key="4">
    <source>
        <dbReference type="ARBA" id="ARBA00022519"/>
    </source>
</evidence>
<dbReference type="Proteomes" id="UP000562492">
    <property type="component" value="Unassembled WGS sequence"/>
</dbReference>
<evidence type="ECO:0000313" key="13">
    <source>
        <dbReference type="Proteomes" id="UP000562492"/>
    </source>
</evidence>
<keyword evidence="7" id="KW-1278">Translocase</keyword>
<evidence type="ECO:0000256" key="2">
    <source>
        <dbReference type="ARBA" id="ARBA00022475"/>
    </source>
</evidence>
<evidence type="ECO:0000256" key="6">
    <source>
        <dbReference type="ARBA" id="ARBA00022840"/>
    </source>
</evidence>
<evidence type="ECO:0000256" key="3">
    <source>
        <dbReference type="ARBA" id="ARBA00022505"/>
    </source>
</evidence>
<organism evidence="12 13">
    <name type="scientific">Comamonas odontotermitis</name>
    <dbReference type="NCBI Taxonomy" id="379895"/>
    <lineage>
        <taxon>Bacteria</taxon>
        <taxon>Pseudomonadati</taxon>
        <taxon>Pseudomonadota</taxon>
        <taxon>Betaproteobacteria</taxon>
        <taxon>Burkholderiales</taxon>
        <taxon>Comamonadaceae</taxon>
        <taxon>Comamonas</taxon>
    </lineage>
</organism>
<keyword evidence="5" id="KW-0547">Nucleotide-binding</keyword>
<reference evidence="12 13" key="1">
    <citation type="submission" date="2020-08" db="EMBL/GenBank/DDBJ databases">
        <title>Functional genomics of gut bacteria from endangered species of beetles.</title>
        <authorList>
            <person name="Carlos-Shanley C."/>
        </authorList>
    </citation>
    <scope>NUCLEOTIDE SEQUENCE [LARGE SCALE GENOMIC DNA]</scope>
    <source>
        <strain evidence="12 13">S00124</strain>
    </source>
</reference>
<name>A0ABR6RHB2_9BURK</name>
<dbReference type="InterPro" id="IPR017871">
    <property type="entry name" value="ABC_transporter-like_CS"/>
</dbReference>
<evidence type="ECO:0000256" key="1">
    <source>
        <dbReference type="ARBA" id="ARBA00022448"/>
    </source>
</evidence>
<dbReference type="SUPFAM" id="SSF52540">
    <property type="entry name" value="P-loop containing nucleoside triphosphate hydrolases"/>
    <property type="match status" value="1"/>
</dbReference>
<evidence type="ECO:0000313" key="12">
    <source>
        <dbReference type="EMBL" id="MBB6578542.1"/>
    </source>
</evidence>
<keyword evidence="2" id="KW-1003">Cell membrane</keyword>
<dbReference type="InterPro" id="IPR027417">
    <property type="entry name" value="P-loop_NTPase"/>
</dbReference>
<gene>
    <name evidence="12" type="ORF">HNP33_002624</name>
</gene>
<evidence type="ECO:0000256" key="5">
    <source>
        <dbReference type="ARBA" id="ARBA00022741"/>
    </source>
</evidence>
<dbReference type="PANTHER" id="PTHR43514">
    <property type="entry name" value="ABC TRANSPORTER I FAMILY MEMBER 10"/>
    <property type="match status" value="1"/>
</dbReference>
<dbReference type="Gene3D" id="2.40.50.100">
    <property type="match status" value="1"/>
</dbReference>
<evidence type="ECO:0000256" key="8">
    <source>
        <dbReference type="ARBA" id="ARBA00023136"/>
    </source>
</evidence>
<accession>A0ABR6RHB2</accession>
<dbReference type="InterPro" id="IPR005116">
    <property type="entry name" value="Transp-assoc_OB_typ1"/>
</dbReference>
<proteinExistence type="predicted"/>
<dbReference type="Pfam" id="PF03459">
    <property type="entry name" value="TOBE"/>
    <property type="match status" value="1"/>
</dbReference>
<evidence type="ECO:0000256" key="9">
    <source>
        <dbReference type="PROSITE-ProRule" id="PRU01213"/>
    </source>
</evidence>
<feature type="domain" description="Mop" evidence="11">
    <location>
        <begin position="307"/>
        <end position="375"/>
    </location>
</feature>
<keyword evidence="4" id="KW-0997">Cell inner membrane</keyword>
<dbReference type="InterPro" id="IPR003439">
    <property type="entry name" value="ABC_transporter-like_ATP-bd"/>
</dbReference>
<evidence type="ECO:0000259" key="10">
    <source>
        <dbReference type="PROSITE" id="PS50893"/>
    </source>
</evidence>
<dbReference type="EMBL" id="JACHKZ010000015">
    <property type="protein sequence ID" value="MBB6578542.1"/>
    <property type="molecule type" value="Genomic_DNA"/>
</dbReference>
<evidence type="ECO:0000259" key="11">
    <source>
        <dbReference type="PROSITE" id="PS51866"/>
    </source>
</evidence>
<dbReference type="InterPro" id="IPR050334">
    <property type="entry name" value="Molybdenum_import_ModC"/>
</dbReference>
<keyword evidence="6 12" id="KW-0067">ATP-binding</keyword>
<evidence type="ECO:0000256" key="7">
    <source>
        <dbReference type="ARBA" id="ARBA00022967"/>
    </source>
</evidence>
<sequence length="375" mass="40657">MNESSTSQGIRARLQLQRSDFVLDVDLKLPGQGVTALFGPSGCGKTSLLRSMAGLERARGAVAVNGHVWQDDATRQWLPTHQRALGYVFQEASLFPHLTAEGNIRYGLRRAPASRQSIALEQIIDLLGIAHLLARRPATLSGGERQRVAIARALATSPRVLLMDEPLSALDAERKAEVLPYLDKLSERLALPVLYVSHSIDEVSRLADQILLMQAGRVVAQGEVADVLTRMDAPLTRSLPGDQQASIMEGRVCAHDAQDHLWSMQIGAHTAHQLHWTEPEAHYQPEERVRLRILARDVSLSLAPHTGSSILNSLPAMVTGVQASGPGQVLVQLRLAPGNADTHLLALVSARSARLLQIAPGMAVHAQLKSVAVLH</sequence>
<dbReference type="GO" id="GO:0005524">
    <property type="term" value="F:ATP binding"/>
    <property type="evidence" value="ECO:0007669"/>
    <property type="project" value="UniProtKB-KW"/>
</dbReference>
<dbReference type="Gene3D" id="3.40.50.300">
    <property type="entry name" value="P-loop containing nucleotide triphosphate hydrolases"/>
    <property type="match status" value="1"/>
</dbReference>
<feature type="domain" description="ABC transporter" evidence="10">
    <location>
        <begin position="5"/>
        <end position="240"/>
    </location>
</feature>
<dbReference type="Pfam" id="PF00005">
    <property type="entry name" value="ABC_tran"/>
    <property type="match status" value="1"/>
</dbReference>
<keyword evidence="1" id="KW-0813">Transport</keyword>
<keyword evidence="3 9" id="KW-0500">Molybdenum</keyword>
<dbReference type="PROSITE" id="PS50893">
    <property type="entry name" value="ABC_TRANSPORTER_2"/>
    <property type="match status" value="1"/>
</dbReference>
<dbReference type="SMART" id="SM00382">
    <property type="entry name" value="AAA"/>
    <property type="match status" value="1"/>
</dbReference>
<dbReference type="PROSITE" id="PS00211">
    <property type="entry name" value="ABC_TRANSPORTER_1"/>
    <property type="match status" value="1"/>
</dbReference>
<dbReference type="InterPro" id="IPR004606">
    <property type="entry name" value="Mop_domain"/>
</dbReference>
<dbReference type="NCBIfam" id="TIGR02142">
    <property type="entry name" value="modC_ABC"/>
    <property type="match status" value="1"/>
</dbReference>
<comment type="caution">
    <text evidence="12">The sequence shown here is derived from an EMBL/GenBank/DDBJ whole genome shotgun (WGS) entry which is preliminary data.</text>
</comment>
<dbReference type="RefSeq" id="WP_184709083.1">
    <property type="nucleotide sequence ID" value="NZ_JACHKZ010000015.1"/>
</dbReference>
<dbReference type="SUPFAM" id="SSF50331">
    <property type="entry name" value="MOP-like"/>
    <property type="match status" value="1"/>
</dbReference>
<keyword evidence="8" id="KW-0472">Membrane</keyword>